<proteinExistence type="predicted"/>
<feature type="domain" description="DUF1542" evidence="5">
    <location>
        <begin position="1548"/>
        <end position="1617"/>
    </location>
</feature>
<feature type="coiled-coil region" evidence="2">
    <location>
        <begin position="1626"/>
        <end position="1710"/>
    </location>
</feature>
<feature type="domain" description="DUF1542" evidence="5">
    <location>
        <begin position="1690"/>
        <end position="1754"/>
    </location>
</feature>
<evidence type="ECO:0000313" key="7">
    <source>
        <dbReference type="EMBL" id="MDG4527661.1"/>
    </source>
</evidence>
<feature type="region of interest" description="Disordered" evidence="3">
    <location>
        <begin position="140"/>
        <end position="192"/>
    </location>
</feature>
<dbReference type="RefSeq" id="WP_277946747.1">
    <property type="nucleotide sequence ID" value="NZ_JANFMP010000033.1"/>
</dbReference>
<comment type="caution">
    <text evidence="7">The sequence shown here is derived from an EMBL/GenBank/DDBJ whole genome shotgun (WGS) entry which is preliminary data.</text>
</comment>
<organism evidence="7 8">
    <name type="scientific">Streptococcus suis</name>
    <dbReference type="NCBI Taxonomy" id="1307"/>
    <lineage>
        <taxon>Bacteria</taxon>
        <taxon>Bacillati</taxon>
        <taxon>Bacillota</taxon>
        <taxon>Bacilli</taxon>
        <taxon>Lactobacillales</taxon>
        <taxon>Streptococcaceae</taxon>
        <taxon>Streptococcus</taxon>
    </lineage>
</organism>
<dbReference type="NCBIfam" id="NF038186">
    <property type="entry name" value="YPDG_rpt"/>
    <property type="match status" value="1"/>
</dbReference>
<evidence type="ECO:0000259" key="5">
    <source>
        <dbReference type="Pfam" id="PF07564"/>
    </source>
</evidence>
<name>A0A9X4MVC1_STRSU</name>
<evidence type="ECO:0000313" key="8">
    <source>
        <dbReference type="Proteomes" id="UP001152875"/>
    </source>
</evidence>
<evidence type="ECO:0000259" key="6">
    <source>
        <dbReference type="Pfam" id="PF18957"/>
    </source>
</evidence>
<feature type="compositionally biased region" description="Low complexity" evidence="3">
    <location>
        <begin position="140"/>
        <end position="166"/>
    </location>
</feature>
<evidence type="ECO:0000256" key="1">
    <source>
        <dbReference type="ARBA" id="ARBA00022729"/>
    </source>
</evidence>
<feature type="domain" description="Long Rib" evidence="6">
    <location>
        <begin position="1142"/>
        <end position="1222"/>
    </location>
</feature>
<dbReference type="Pfam" id="PF18957">
    <property type="entry name" value="RibLong"/>
    <property type="match status" value="1"/>
</dbReference>
<evidence type="ECO:0000256" key="2">
    <source>
        <dbReference type="SAM" id="Coils"/>
    </source>
</evidence>
<reference evidence="7" key="1">
    <citation type="submission" date="2022-07" db="EMBL/GenBank/DDBJ databases">
        <title>Whole Genome Sequencing of Streptococcus suis.</title>
        <authorList>
            <person name="Dai X."/>
            <person name="Huang J."/>
            <person name="Wang L."/>
        </authorList>
    </citation>
    <scope>NUCLEOTIDE SEQUENCE</scope>
    <source>
        <strain evidence="7">XNB2</strain>
    </source>
</reference>
<protein>
    <submittedName>
        <fullName evidence="7">DUF1542 domain-containing protein</fullName>
    </submittedName>
</protein>
<dbReference type="EMBL" id="JANFMP010000033">
    <property type="protein sequence ID" value="MDG4527661.1"/>
    <property type="molecule type" value="Genomic_DNA"/>
</dbReference>
<feature type="non-terminal residue" evidence="7">
    <location>
        <position position="1756"/>
    </location>
</feature>
<feature type="coiled-coil region" evidence="2">
    <location>
        <begin position="1336"/>
        <end position="1398"/>
    </location>
</feature>
<feature type="coiled-coil region" evidence="2">
    <location>
        <begin position="1546"/>
        <end position="1595"/>
    </location>
</feature>
<dbReference type="Pfam" id="PF07564">
    <property type="entry name" value="DUF1542"/>
    <property type="match status" value="2"/>
</dbReference>
<dbReference type="InterPro" id="IPR005877">
    <property type="entry name" value="YSIRK_signal_dom"/>
</dbReference>
<evidence type="ECO:0000256" key="3">
    <source>
        <dbReference type="SAM" id="MobiDB-lite"/>
    </source>
</evidence>
<keyword evidence="1" id="KW-0732">Signal</keyword>
<evidence type="ECO:0000259" key="4">
    <source>
        <dbReference type="Pfam" id="PF04650"/>
    </source>
</evidence>
<dbReference type="Pfam" id="PF04650">
    <property type="entry name" value="YSIRK_signal"/>
    <property type="match status" value="1"/>
</dbReference>
<accession>A0A9X4MVC1</accession>
<keyword evidence="2" id="KW-0175">Coiled coil</keyword>
<dbReference type="InterPro" id="IPR044055">
    <property type="entry name" value="RibLong"/>
</dbReference>
<feature type="coiled-coil region" evidence="2">
    <location>
        <begin position="1437"/>
        <end position="1464"/>
    </location>
</feature>
<dbReference type="NCBIfam" id="TIGR01168">
    <property type="entry name" value="YSIRK_signal"/>
    <property type="match status" value="1"/>
</dbReference>
<dbReference type="InterPro" id="IPR011439">
    <property type="entry name" value="DUF1542"/>
</dbReference>
<feature type="domain" description="YSIRK Gram-positive signal peptide" evidence="4">
    <location>
        <begin position="9"/>
        <end position="33"/>
    </location>
</feature>
<gene>
    <name evidence="7" type="ORF">NOL13_09715</name>
</gene>
<sequence>MSSKDMFRKEQRFSFRKFSFGLASAVIANVIFGGAIANSPVVHANTATETAAVATSERIASIPYTVNIVDQAGKVVETKEKKVLVYTVETIATATEYLTADLVPEGYAIVSGLGEVTLTEKAENVFTVKVDKIAPEAVATTTTAESATSETSTAAATPEPASLTATQPTPVTSEVAEAEVAPTTSEESAKPTERTAYLSYITHYVNEANETVDRRGHLVAVTTTDDIAKTQVTVSASENMPSGWELVQDKAKVVVQLVENQTNVLVFAVTKKSKEEEITESQLSNRDVLMRLSLEADLLADEALRQVAKEQAGNTALETAANETKAVAATANEVLANDAATETELDDQIDTVRTSTQNLAAEMLKVDKDGILTAMLDAATQAITITTSSKGKVRPNYADHIRDFATNNSQQSYNDQDFFFGLIGKALTEQDSQIRATAQASDGSTPTVSIAGGGGEPISTISKNFGLQDNGSGVLYGTVTIPDAGDAFSWQFKASSGSNTAASKFTFVPYTVVRIDETPVRKGVTQGVTADEILAKVKSDVTREDGSRRGPLNATFEEYFNTTLTARATGTSTTVADTDKDGKQIWHEIKKYVKVAEADGTAVSVPAVTGSLPTEAGTYNVTVLSTNVHGQTIENTVKVVLNAAPTITASGTGSTNPFNTTNPERKIVYIFGITTGDTEAVTTAKAETGEKAKAPIFDRTIAKPVATITDPDSTSIKVNYGDGAPLSRLNNLGSKMVATAADGTVLKATDGTFTNVTVTNGTANIYLGGTYDDKPGGKYTRQFIISDESNAVVRGEAFYTVSYTDKLKDATPLTIAKSADLTEKNVLDKLALDAQSGGYGDTNPTLTVPDSEVTRTIVGYRLASKKDEVKALSTATLNTLPVGENYEIRVKTTNKYGQTIYNWVPVNDTRTVGVNKTDLYVFKNTPIQTVTAGTFTADGVDKVKIVTVEDKDGVDAISLYDSSTKRVASIAGITITPEAVANTNQAEGYVTGTPTAEAGSHSRAFGVMDSGNRLEFVFTKVSEQEDNRHVTHIYEAAATGDVQKAVGQAPSKQEILDKVEVTTAQAGAKVAADAATYEKDLAPDQVLPTAPGEHNVLVRVKTASNVYKDVTVKVIIAKYSDALTATADENTGLVPGSGTAAKQPIVINDANGAATTAPADTTYAIDPAFKAEKEALGYEISVSPTGEVSVKAPAGQESDIAVPVTVTYPDKTTDSVSVPFKVNQKDTAQLKAKEAIDKKLADETKALEDKKNAEIAAITNNPDLTPDQKDAAVKDITDAAEIAKKALNDAAGVAKDNVDAATTPEEAKAAQTAGETTLADLENGAEAALDLITAKAEAKDAIADKLADEVKELEAKQAEAEKAIDASTMTPKEKEAAKKALQDVVDAEKAKLEDAAKKATDAVDAAKTPADVKAAEIAGETALTEAGKNAEAAVDLAKDKELAKEAIRTEAEEATKAAEKIADDAIKAIESNPNLSPAEKDAEIAKVNAAAETALETIADNAKTATEAAENAQALADLEAAKKAQKDADKGAIDTATPLVDAAVLEAAKQDALNKLEDDAAKAKETIAANPNLSDKEVDKALADLEKDLAKAKDAVNAATTPEKVQTAEDKGVDVIAGDVLDAAQLDALNKLEEDTKETVAAIEANPNLTADEKAAAIAKVEEKADDAKSDILTAETPEAVQAVEEKADKDLAKEELKAAADDAKKAIDANPNLTPEEKQVAKDALDKEVAKATDAIDKAATPADVNTATLAGEKA</sequence>
<dbReference type="Proteomes" id="UP001152875">
    <property type="component" value="Unassembled WGS sequence"/>
</dbReference>